<dbReference type="Proteomes" id="UP000002207">
    <property type="component" value="Chromosome"/>
</dbReference>
<accession>C1F8J1</accession>
<name>C1F8J1_ACIC5</name>
<evidence type="ECO:0000313" key="1">
    <source>
        <dbReference type="EMBL" id="ACO31775.1"/>
    </source>
</evidence>
<reference evidence="1 2" key="1">
    <citation type="journal article" date="2009" name="Appl. Environ. Microbiol.">
        <title>Three genomes from the phylum Acidobacteria provide insight into the lifestyles of these microorganisms in soils.</title>
        <authorList>
            <person name="Ward N.L."/>
            <person name="Challacombe J.F."/>
            <person name="Janssen P.H."/>
            <person name="Henrissat B."/>
            <person name="Coutinho P.M."/>
            <person name="Wu M."/>
            <person name="Xie G."/>
            <person name="Haft D.H."/>
            <person name="Sait M."/>
            <person name="Badger J."/>
            <person name="Barabote R.D."/>
            <person name="Bradley B."/>
            <person name="Brettin T.S."/>
            <person name="Brinkac L.M."/>
            <person name="Bruce D."/>
            <person name="Creasy T."/>
            <person name="Daugherty S.C."/>
            <person name="Davidsen T.M."/>
            <person name="DeBoy R.T."/>
            <person name="Detter J.C."/>
            <person name="Dodson R.J."/>
            <person name="Durkin A.S."/>
            <person name="Ganapathy A."/>
            <person name="Gwinn-Giglio M."/>
            <person name="Han C.S."/>
            <person name="Khouri H."/>
            <person name="Kiss H."/>
            <person name="Kothari S.P."/>
            <person name="Madupu R."/>
            <person name="Nelson K.E."/>
            <person name="Nelson W.C."/>
            <person name="Paulsen I."/>
            <person name="Penn K."/>
            <person name="Ren Q."/>
            <person name="Rosovitz M.J."/>
            <person name="Selengut J.D."/>
            <person name="Shrivastava S."/>
            <person name="Sullivan S.A."/>
            <person name="Tapia R."/>
            <person name="Thompson L.S."/>
            <person name="Watkins K.L."/>
            <person name="Yang Q."/>
            <person name="Yu C."/>
            <person name="Zafar N."/>
            <person name="Zhou L."/>
            <person name="Kuske C.R."/>
        </authorList>
    </citation>
    <scope>NUCLEOTIDE SEQUENCE [LARGE SCALE GENOMIC DNA]</scope>
    <source>
        <strain evidence="2">ATCC 51196 / DSM 11244 / BCRC 80197 / JCM 7670 / NBRC 15755 / NCIMB 13165 / 161</strain>
    </source>
</reference>
<sequence length="38" mass="4395">MFSILSVISRIRCAPVFAVFYLMMPQKAISVRVGFIFR</sequence>
<evidence type="ECO:0000313" key="2">
    <source>
        <dbReference type="Proteomes" id="UP000002207"/>
    </source>
</evidence>
<keyword evidence="2" id="KW-1185">Reference proteome</keyword>
<protein>
    <submittedName>
        <fullName evidence="1">Uncharacterized protein</fullName>
    </submittedName>
</protein>
<organism evidence="1 2">
    <name type="scientific">Acidobacterium capsulatum (strain ATCC 51196 / DSM 11244 / BCRC 80197 / JCM 7670 / NBRC 15755 / NCIMB 13165 / 161)</name>
    <dbReference type="NCBI Taxonomy" id="240015"/>
    <lineage>
        <taxon>Bacteria</taxon>
        <taxon>Pseudomonadati</taxon>
        <taxon>Acidobacteriota</taxon>
        <taxon>Terriglobia</taxon>
        <taxon>Terriglobales</taxon>
        <taxon>Acidobacteriaceae</taxon>
        <taxon>Acidobacterium</taxon>
    </lineage>
</organism>
<dbReference type="HOGENOM" id="CLU_3323398_0_0_0"/>
<dbReference type="KEGG" id="aca:ACP_0117"/>
<dbReference type="EMBL" id="CP001472">
    <property type="protein sequence ID" value="ACO31775.1"/>
    <property type="molecule type" value="Genomic_DNA"/>
</dbReference>
<dbReference type="AlphaFoldDB" id="C1F8J1"/>
<proteinExistence type="predicted"/>
<dbReference type="InParanoid" id="C1F8J1"/>
<gene>
    <name evidence="1" type="ordered locus">ACP_0117</name>
</gene>